<name>A0AAV4PUA2_9ARAC</name>
<feature type="region of interest" description="Disordered" evidence="1">
    <location>
        <begin position="88"/>
        <end position="158"/>
    </location>
</feature>
<evidence type="ECO:0000256" key="1">
    <source>
        <dbReference type="SAM" id="MobiDB-lite"/>
    </source>
</evidence>
<evidence type="ECO:0000259" key="2">
    <source>
        <dbReference type="Pfam" id="PF08604"/>
    </source>
</evidence>
<feature type="compositionally biased region" description="Low complexity" evidence="1">
    <location>
        <begin position="147"/>
        <end position="158"/>
    </location>
</feature>
<dbReference type="Proteomes" id="UP001054837">
    <property type="component" value="Unassembled WGS sequence"/>
</dbReference>
<feature type="compositionally biased region" description="Polar residues" evidence="1">
    <location>
        <begin position="88"/>
        <end position="101"/>
    </location>
</feature>
<sequence length="581" mass="63551">MAWSVTYLFFSKNLLFASSNHIQLVRCRHVFAEMVTPAKMDRRALRNKKSKSRSARPYDRPNQGILGKVASKVKGLFNPSWISSVSQWISPSEEQTSSPNTPEEESADEDVAPQTSSITSTSRGSKRPRLRLSPTLNEETQTWLETPPSSSLFSQSSHLPSTVTQNILVENKESSVIMNGDDHSENSEGSASTSGCSSLVSSHKERSNCLGPSSLRLSNDRILANLRGKNTINLKNRRDISSRKEGLSPNVNTSRMSTWSGSAGFSPTSNFLRRPPSVADANQPSFNVSAFATPSKVSPQVEKKVSSPFYQGRTTFGGASSSRRMPVSTAPYQVERPPRNQIKIRTNQSEDSLEGMSSAAKRILLTLEKMSSPVTDAKKMPNTNRSPVDLSLYLRPPKHRSNVVSTPVGTLKGPPIANISTISKLATLKSCRVKRFHNSTMESLPVPSLEKKKVIPDTSTQSDIFQIAKDKGGGKITNKLNQQHQKRVASSSLESGTSEKKRQVLFSAVSNSSTTQNSTPRTLCVSSVLILARLKIAPNPTRHLLSALFAKAILTTSRGALAIQQSLSLPHFPRPIIGKKE</sequence>
<dbReference type="Pfam" id="PF08604">
    <property type="entry name" value="Nup153"/>
    <property type="match status" value="1"/>
</dbReference>
<feature type="region of interest" description="Disordered" evidence="1">
    <location>
        <begin position="243"/>
        <end position="267"/>
    </location>
</feature>
<organism evidence="3 4">
    <name type="scientific">Caerostris darwini</name>
    <dbReference type="NCBI Taxonomy" id="1538125"/>
    <lineage>
        <taxon>Eukaryota</taxon>
        <taxon>Metazoa</taxon>
        <taxon>Ecdysozoa</taxon>
        <taxon>Arthropoda</taxon>
        <taxon>Chelicerata</taxon>
        <taxon>Arachnida</taxon>
        <taxon>Araneae</taxon>
        <taxon>Araneomorphae</taxon>
        <taxon>Entelegynae</taxon>
        <taxon>Araneoidea</taxon>
        <taxon>Araneidae</taxon>
        <taxon>Caerostris</taxon>
    </lineage>
</organism>
<dbReference type="AlphaFoldDB" id="A0AAV4PUA2"/>
<dbReference type="InterPro" id="IPR013913">
    <property type="entry name" value="Nup153_N"/>
</dbReference>
<keyword evidence="4" id="KW-1185">Reference proteome</keyword>
<dbReference type="EMBL" id="BPLQ01003406">
    <property type="protein sequence ID" value="GIY00295.1"/>
    <property type="molecule type" value="Genomic_DNA"/>
</dbReference>
<feature type="domain" description="Nucleoporin Nup153 N-terminal" evidence="2">
    <location>
        <begin position="252"/>
        <end position="500"/>
    </location>
</feature>
<feature type="compositionally biased region" description="Basic residues" evidence="1">
    <location>
        <begin position="45"/>
        <end position="54"/>
    </location>
</feature>
<feature type="compositionally biased region" description="Acidic residues" evidence="1">
    <location>
        <begin position="102"/>
        <end position="111"/>
    </location>
</feature>
<proteinExistence type="predicted"/>
<protein>
    <recommendedName>
        <fullName evidence="2">Nucleoporin Nup153 N-terminal domain-containing protein</fullName>
    </recommendedName>
</protein>
<accession>A0AAV4PUA2</accession>
<reference evidence="3 4" key="1">
    <citation type="submission" date="2021-06" db="EMBL/GenBank/DDBJ databases">
        <title>Caerostris darwini draft genome.</title>
        <authorList>
            <person name="Kono N."/>
            <person name="Arakawa K."/>
        </authorList>
    </citation>
    <scope>NUCLEOTIDE SEQUENCE [LARGE SCALE GENOMIC DNA]</scope>
</reference>
<feature type="compositionally biased region" description="Polar residues" evidence="1">
    <location>
        <begin position="134"/>
        <end position="144"/>
    </location>
</feature>
<comment type="caution">
    <text evidence="3">The sequence shown here is derived from an EMBL/GenBank/DDBJ whole genome shotgun (WGS) entry which is preliminary data.</text>
</comment>
<feature type="compositionally biased region" description="Polar residues" evidence="1">
    <location>
        <begin position="113"/>
        <end position="123"/>
    </location>
</feature>
<evidence type="ECO:0000313" key="4">
    <source>
        <dbReference type="Proteomes" id="UP001054837"/>
    </source>
</evidence>
<gene>
    <name evidence="3" type="ORF">CDAR_319991</name>
</gene>
<feature type="region of interest" description="Disordered" evidence="1">
    <location>
        <begin position="42"/>
        <end position="63"/>
    </location>
</feature>
<feature type="compositionally biased region" description="Polar residues" evidence="1">
    <location>
        <begin position="249"/>
        <end position="267"/>
    </location>
</feature>
<evidence type="ECO:0000313" key="3">
    <source>
        <dbReference type="EMBL" id="GIY00295.1"/>
    </source>
</evidence>
<feature type="compositionally biased region" description="Low complexity" evidence="1">
    <location>
        <begin position="187"/>
        <end position="201"/>
    </location>
</feature>
<feature type="region of interest" description="Disordered" evidence="1">
    <location>
        <begin position="178"/>
        <end position="209"/>
    </location>
</feature>